<evidence type="ECO:0000256" key="4">
    <source>
        <dbReference type="ARBA" id="ARBA00022481"/>
    </source>
</evidence>
<evidence type="ECO:0000256" key="10">
    <source>
        <dbReference type="ARBA" id="ARBA00030775"/>
    </source>
</evidence>
<organism evidence="13 14">
    <name type="scientific">Thalassolituus hydrocarboniclasticus</name>
    <dbReference type="NCBI Taxonomy" id="2742796"/>
    <lineage>
        <taxon>Bacteria</taxon>
        <taxon>Pseudomonadati</taxon>
        <taxon>Pseudomonadota</taxon>
        <taxon>Gammaproteobacteria</taxon>
        <taxon>Oceanospirillales</taxon>
        <taxon>Oceanospirillaceae</taxon>
        <taxon>Thalassolituus</taxon>
    </lineage>
</organism>
<evidence type="ECO:0000256" key="5">
    <source>
        <dbReference type="ARBA" id="ARBA00022519"/>
    </source>
</evidence>
<evidence type="ECO:0000256" key="9">
    <source>
        <dbReference type="ARBA" id="ARBA00025772"/>
    </source>
</evidence>
<evidence type="ECO:0000256" key="8">
    <source>
        <dbReference type="ARBA" id="ARBA00023136"/>
    </source>
</evidence>
<dbReference type="PROSITE" id="PS00409">
    <property type="entry name" value="PROKAR_NTER_METHYL"/>
    <property type="match status" value="1"/>
</dbReference>
<dbReference type="Gene3D" id="3.55.40.10">
    <property type="entry name" value="minor pseudopilin epsh domain"/>
    <property type="match status" value="1"/>
</dbReference>
<feature type="domain" description="General secretion pathway GspH" evidence="12">
    <location>
        <begin position="44"/>
        <end position="149"/>
    </location>
</feature>
<name>A0ABY6AF12_9GAMM</name>
<proteinExistence type="inferred from homology"/>
<dbReference type="NCBIfam" id="TIGR02532">
    <property type="entry name" value="IV_pilin_GFxxxE"/>
    <property type="match status" value="1"/>
</dbReference>
<keyword evidence="4" id="KW-0488">Methylation</keyword>
<comment type="similarity">
    <text evidence="9">Belongs to the GSP H family.</text>
</comment>
<evidence type="ECO:0000256" key="6">
    <source>
        <dbReference type="ARBA" id="ARBA00022692"/>
    </source>
</evidence>
<keyword evidence="3" id="KW-1003">Cell membrane</keyword>
<dbReference type="Proteomes" id="UP001065322">
    <property type="component" value="Chromosome"/>
</dbReference>
<evidence type="ECO:0000256" key="3">
    <source>
        <dbReference type="ARBA" id="ARBA00022475"/>
    </source>
</evidence>
<dbReference type="InterPro" id="IPR022346">
    <property type="entry name" value="T2SS_GspH"/>
</dbReference>
<evidence type="ECO:0000256" key="11">
    <source>
        <dbReference type="SAM" id="Phobius"/>
    </source>
</evidence>
<evidence type="ECO:0000313" key="13">
    <source>
        <dbReference type="EMBL" id="UXD89307.1"/>
    </source>
</evidence>
<keyword evidence="6 11" id="KW-0812">Transmembrane</keyword>
<dbReference type="Pfam" id="PF12019">
    <property type="entry name" value="GspH"/>
    <property type="match status" value="1"/>
</dbReference>
<dbReference type="InterPro" id="IPR012902">
    <property type="entry name" value="N_methyl_site"/>
</dbReference>
<evidence type="ECO:0000256" key="2">
    <source>
        <dbReference type="ARBA" id="ARBA00021549"/>
    </source>
</evidence>
<feature type="transmembrane region" description="Helical" evidence="11">
    <location>
        <begin position="12"/>
        <end position="30"/>
    </location>
</feature>
<keyword evidence="5" id="KW-0997">Cell inner membrane</keyword>
<evidence type="ECO:0000313" key="14">
    <source>
        <dbReference type="Proteomes" id="UP001065322"/>
    </source>
</evidence>
<gene>
    <name evidence="13" type="ORF">HUF19_03970</name>
</gene>
<dbReference type="SUPFAM" id="SSF54523">
    <property type="entry name" value="Pili subunits"/>
    <property type="match status" value="1"/>
</dbReference>
<dbReference type="InterPro" id="IPR045584">
    <property type="entry name" value="Pilin-like"/>
</dbReference>
<reference evidence="14" key="1">
    <citation type="submission" date="2020-06" db="EMBL/GenBank/DDBJ databases">
        <title>Thalassolituus marinus alknpb1M-1, a hydrocarbon-degrading bacterium isolated from the deep-sea overlying water using an in-situ strategy from the South China Sea basin.</title>
        <authorList>
            <person name="Dong C."/>
            <person name="Chen Y."/>
            <person name="Shao Z."/>
        </authorList>
    </citation>
    <scope>NUCLEOTIDE SEQUENCE [LARGE SCALE GENOMIC DNA]</scope>
    <source>
        <strain evidence="14">alknpb1M-1</strain>
    </source>
</reference>
<dbReference type="EMBL" id="CP054475">
    <property type="protein sequence ID" value="UXD89307.1"/>
    <property type="molecule type" value="Genomic_DNA"/>
</dbReference>
<keyword evidence="8 11" id="KW-0472">Membrane</keyword>
<dbReference type="RefSeq" id="WP_260998598.1">
    <property type="nucleotide sequence ID" value="NZ_CP054475.1"/>
</dbReference>
<comment type="subcellular location">
    <subcellularLocation>
        <location evidence="1">Cell inner membrane</location>
        <topology evidence="1">Single-pass membrane protein</topology>
    </subcellularLocation>
</comment>
<evidence type="ECO:0000259" key="12">
    <source>
        <dbReference type="Pfam" id="PF12019"/>
    </source>
</evidence>
<evidence type="ECO:0000256" key="7">
    <source>
        <dbReference type="ARBA" id="ARBA00022989"/>
    </source>
</evidence>
<accession>A0ABY6AF12</accession>
<dbReference type="Pfam" id="PF07963">
    <property type="entry name" value="N_methyl"/>
    <property type="match status" value="1"/>
</dbReference>
<evidence type="ECO:0000256" key="1">
    <source>
        <dbReference type="ARBA" id="ARBA00004377"/>
    </source>
</evidence>
<sequence length="158" mass="16949">MREQSGVTLIELMITVAILGIILGVGIPAMNTTFVNGNADRYSRDLLRDISYARDYAINHSRGVSMIPINNSWSTGWQVLDGAQVLLQTGSAAVPLSQPGEITSGTYSTVTPLQFDSQGRLASVAGQFVVNVPNCTGARIRTISLTFLGQVFVQEAQC</sequence>
<keyword evidence="7 11" id="KW-1133">Transmembrane helix</keyword>
<keyword evidence="14" id="KW-1185">Reference proteome</keyword>
<protein>
    <recommendedName>
        <fullName evidence="2">Type II secretion system protein H</fullName>
    </recommendedName>
    <alternativeName>
        <fullName evidence="10">General secretion pathway protein H</fullName>
    </alternativeName>
</protein>